<dbReference type="AlphaFoldDB" id="A0AAV4QIA0"/>
<dbReference type="EMBL" id="BPLR01006305">
    <property type="protein sequence ID" value="GIY08890.1"/>
    <property type="molecule type" value="Genomic_DNA"/>
</dbReference>
<protein>
    <submittedName>
        <fullName evidence="2">Uncharacterized protein</fullName>
    </submittedName>
</protein>
<evidence type="ECO:0000256" key="1">
    <source>
        <dbReference type="SAM" id="MobiDB-lite"/>
    </source>
</evidence>
<sequence>MRGNPSMDSPDSSDVRPQANHLCLFHQRELADPRINQHRTNPCDASFIYDCLLERPDDVIMSSSADSSPRGIGESRRKRLRRPL</sequence>
<organism evidence="2 3">
    <name type="scientific">Caerostris extrusa</name>
    <name type="common">Bark spider</name>
    <name type="synonym">Caerostris bankana</name>
    <dbReference type="NCBI Taxonomy" id="172846"/>
    <lineage>
        <taxon>Eukaryota</taxon>
        <taxon>Metazoa</taxon>
        <taxon>Ecdysozoa</taxon>
        <taxon>Arthropoda</taxon>
        <taxon>Chelicerata</taxon>
        <taxon>Arachnida</taxon>
        <taxon>Araneae</taxon>
        <taxon>Araneomorphae</taxon>
        <taxon>Entelegynae</taxon>
        <taxon>Araneoidea</taxon>
        <taxon>Araneidae</taxon>
        <taxon>Caerostris</taxon>
    </lineage>
</organism>
<proteinExistence type="predicted"/>
<keyword evidence="3" id="KW-1185">Reference proteome</keyword>
<gene>
    <name evidence="2" type="ORF">CEXT_589391</name>
</gene>
<evidence type="ECO:0000313" key="3">
    <source>
        <dbReference type="Proteomes" id="UP001054945"/>
    </source>
</evidence>
<evidence type="ECO:0000313" key="2">
    <source>
        <dbReference type="EMBL" id="GIY08890.1"/>
    </source>
</evidence>
<accession>A0AAV4QIA0</accession>
<reference evidence="2 3" key="1">
    <citation type="submission" date="2021-06" db="EMBL/GenBank/DDBJ databases">
        <title>Caerostris extrusa draft genome.</title>
        <authorList>
            <person name="Kono N."/>
            <person name="Arakawa K."/>
        </authorList>
    </citation>
    <scope>NUCLEOTIDE SEQUENCE [LARGE SCALE GENOMIC DNA]</scope>
</reference>
<name>A0AAV4QIA0_CAEEX</name>
<comment type="caution">
    <text evidence="2">The sequence shown here is derived from an EMBL/GenBank/DDBJ whole genome shotgun (WGS) entry which is preliminary data.</text>
</comment>
<dbReference type="Proteomes" id="UP001054945">
    <property type="component" value="Unassembled WGS sequence"/>
</dbReference>
<feature type="region of interest" description="Disordered" evidence="1">
    <location>
        <begin position="60"/>
        <end position="84"/>
    </location>
</feature>